<dbReference type="RefSeq" id="WP_394463193.1">
    <property type="nucleotide sequence ID" value="NZ_JBIGHZ010000006.1"/>
</dbReference>
<sequence length="225" mass="23675">MNFQTIRACSVLSACCLAAGLASAQHAGDLVVRLGVTQIKPDVNSGDLSAPAFTGTKAAVGASTRPTAGVTWFWRDNISLDLPLALGFEHELTGDGAIAGMGKLGTAKVLPATLLVQYRFGAADARVRPYVGVGPTYARFYGERSTMALTGVTGGSPTTPTTLRVQSHWGLTGELGASVQLAPRWSLDVSVLKTKLKTRTQLSTGQHMDIALDPWSYSLSVGYSF</sequence>
<dbReference type="InterPro" id="IPR005618">
    <property type="entry name" value="OMPW"/>
</dbReference>
<gene>
    <name evidence="3" type="ORF">ACG0Z6_15900</name>
</gene>
<dbReference type="InterPro" id="IPR011250">
    <property type="entry name" value="OMP/PagP_B-barrel"/>
</dbReference>
<dbReference type="Proteomes" id="UP001606099">
    <property type="component" value="Unassembled WGS sequence"/>
</dbReference>
<dbReference type="Gene3D" id="2.40.160.20">
    <property type="match status" value="1"/>
</dbReference>
<evidence type="ECO:0000256" key="1">
    <source>
        <dbReference type="ARBA" id="ARBA00004442"/>
    </source>
</evidence>
<evidence type="ECO:0000313" key="3">
    <source>
        <dbReference type="EMBL" id="MFG6449708.1"/>
    </source>
</evidence>
<keyword evidence="4" id="KW-1185">Reference proteome</keyword>
<comment type="caution">
    <text evidence="3">The sequence shown here is derived from an EMBL/GenBank/DDBJ whole genome shotgun (WGS) entry which is preliminary data.</text>
</comment>
<comment type="subcellular location">
    <subcellularLocation>
        <location evidence="1">Cell outer membrane</location>
    </subcellularLocation>
</comment>
<feature type="chain" id="PRO_5045144696" evidence="2">
    <location>
        <begin position="28"/>
        <end position="225"/>
    </location>
</feature>
<proteinExistence type="predicted"/>
<reference evidence="3 4" key="1">
    <citation type="submission" date="2024-08" db="EMBL/GenBank/DDBJ databases">
        <authorList>
            <person name="Lu H."/>
        </authorList>
    </citation>
    <scope>NUCLEOTIDE SEQUENCE [LARGE SCALE GENOMIC DNA]</scope>
    <source>
        <strain evidence="3 4">BYS180W</strain>
    </source>
</reference>
<dbReference type="PANTHER" id="PTHR36920:SF1">
    <property type="entry name" value="OUTER MEMBRANE PROTEIN W"/>
    <property type="match status" value="1"/>
</dbReference>
<feature type="signal peptide" evidence="2">
    <location>
        <begin position="1"/>
        <end position="27"/>
    </location>
</feature>
<accession>A0ABW7FZH5</accession>
<evidence type="ECO:0000256" key="2">
    <source>
        <dbReference type="SAM" id="SignalP"/>
    </source>
</evidence>
<organism evidence="3 4">
    <name type="scientific">Roseateles rivi</name>
    <dbReference type="NCBI Taxonomy" id="3299028"/>
    <lineage>
        <taxon>Bacteria</taxon>
        <taxon>Pseudomonadati</taxon>
        <taxon>Pseudomonadota</taxon>
        <taxon>Betaproteobacteria</taxon>
        <taxon>Burkholderiales</taxon>
        <taxon>Sphaerotilaceae</taxon>
        <taxon>Roseateles</taxon>
    </lineage>
</organism>
<dbReference type="SUPFAM" id="SSF56925">
    <property type="entry name" value="OMPA-like"/>
    <property type="match status" value="1"/>
</dbReference>
<dbReference type="Pfam" id="PF03922">
    <property type="entry name" value="OmpW"/>
    <property type="match status" value="1"/>
</dbReference>
<keyword evidence="2" id="KW-0732">Signal</keyword>
<dbReference type="EMBL" id="JBIGHZ010000006">
    <property type="protein sequence ID" value="MFG6449708.1"/>
    <property type="molecule type" value="Genomic_DNA"/>
</dbReference>
<name>A0ABW7FZH5_9BURK</name>
<evidence type="ECO:0000313" key="4">
    <source>
        <dbReference type="Proteomes" id="UP001606099"/>
    </source>
</evidence>
<dbReference type="PANTHER" id="PTHR36920">
    <property type="match status" value="1"/>
</dbReference>
<protein>
    <submittedName>
        <fullName evidence="3">OmpW family protein</fullName>
    </submittedName>
</protein>